<dbReference type="RefSeq" id="WP_186913199.1">
    <property type="nucleotide sequence ID" value="NZ_JACOFV010000013.1"/>
</dbReference>
<dbReference type="AlphaFoldDB" id="A0A923HRA3"/>
<dbReference type="EMBL" id="JACOFV010000013">
    <property type="protein sequence ID" value="MBC3863258.1"/>
    <property type="molecule type" value="Genomic_DNA"/>
</dbReference>
<dbReference type="Proteomes" id="UP000634011">
    <property type="component" value="Unassembled WGS sequence"/>
</dbReference>
<comment type="caution">
    <text evidence="1">The sequence shown here is derived from an EMBL/GenBank/DDBJ whole genome shotgun (WGS) entry which is preliminary data.</text>
</comment>
<organism evidence="1 2">
    <name type="scientific">Undibacterium jejuense</name>
    <dbReference type="NCBI Taxonomy" id="1344949"/>
    <lineage>
        <taxon>Bacteria</taxon>
        <taxon>Pseudomonadati</taxon>
        <taxon>Pseudomonadota</taxon>
        <taxon>Betaproteobacteria</taxon>
        <taxon>Burkholderiales</taxon>
        <taxon>Oxalobacteraceae</taxon>
        <taxon>Undibacterium</taxon>
    </lineage>
</organism>
<protein>
    <submittedName>
        <fullName evidence="1">Uncharacterized protein</fullName>
    </submittedName>
</protein>
<name>A0A923HRA3_9BURK</name>
<sequence>MLSKRLLSASKVLGTIIFLVLLSTQSKYLLDRTTSHGTPLFSKVEQACLGWGRDTFRSFAQSIALSVNQPATPIAKAHLPSVDSDLGSTNFLSNANGVFSSHTIDRFFRYLATVFLSHFQVEQHTVFDADRIISIQRNSTCNTSSAQIDQLRAVTLKATDDLKKSYTHTICIKSKNAKLPICGAIIS</sequence>
<keyword evidence="2" id="KW-1185">Reference proteome</keyword>
<reference evidence="1" key="1">
    <citation type="submission" date="2020-08" db="EMBL/GenBank/DDBJ databases">
        <title>Novel species isolated from subtropical streams in China.</title>
        <authorList>
            <person name="Lu H."/>
        </authorList>
    </citation>
    <scope>NUCLEOTIDE SEQUENCE</scope>
    <source>
        <strain evidence="1">KACC 12607</strain>
    </source>
</reference>
<accession>A0A923HRA3</accession>
<gene>
    <name evidence="1" type="ORF">H8K32_14215</name>
</gene>
<evidence type="ECO:0000313" key="2">
    <source>
        <dbReference type="Proteomes" id="UP000634011"/>
    </source>
</evidence>
<evidence type="ECO:0000313" key="1">
    <source>
        <dbReference type="EMBL" id="MBC3863258.1"/>
    </source>
</evidence>
<proteinExistence type="predicted"/>